<sequence length="176" mass="18716">MRRPSPLLLLMKTSISMQRTSQGIPAAPTPAGPAGAALRRPALHWGTPQPRCVYVRVHALYSPGVRELPSDAPSQPVRGRLQSCGWYSSPLVVCFLRGSHYRGAVAAAGRLLLCVNGGSGGRSSRSACGSSLIVTLAARPCRPPPAAAEHAFRPLLNRYIVDIRKVTSPPPALHSQ</sequence>
<accession>A0AAV7RIT8</accession>
<protein>
    <submittedName>
        <fullName evidence="1">Uncharacterized protein</fullName>
    </submittedName>
</protein>
<evidence type="ECO:0000313" key="1">
    <source>
        <dbReference type="EMBL" id="KAJ1151672.1"/>
    </source>
</evidence>
<dbReference type="EMBL" id="JANPWB010000009">
    <property type="protein sequence ID" value="KAJ1151672.1"/>
    <property type="molecule type" value="Genomic_DNA"/>
</dbReference>
<comment type="caution">
    <text evidence="1">The sequence shown here is derived from an EMBL/GenBank/DDBJ whole genome shotgun (WGS) entry which is preliminary data.</text>
</comment>
<keyword evidence="2" id="KW-1185">Reference proteome</keyword>
<organism evidence="1 2">
    <name type="scientific">Pleurodeles waltl</name>
    <name type="common">Iberian ribbed newt</name>
    <dbReference type="NCBI Taxonomy" id="8319"/>
    <lineage>
        <taxon>Eukaryota</taxon>
        <taxon>Metazoa</taxon>
        <taxon>Chordata</taxon>
        <taxon>Craniata</taxon>
        <taxon>Vertebrata</taxon>
        <taxon>Euteleostomi</taxon>
        <taxon>Amphibia</taxon>
        <taxon>Batrachia</taxon>
        <taxon>Caudata</taxon>
        <taxon>Salamandroidea</taxon>
        <taxon>Salamandridae</taxon>
        <taxon>Pleurodelinae</taxon>
        <taxon>Pleurodeles</taxon>
    </lineage>
</organism>
<gene>
    <name evidence="1" type="ORF">NDU88_004452</name>
</gene>
<reference evidence="1" key="1">
    <citation type="journal article" date="2022" name="bioRxiv">
        <title>Sequencing and chromosome-scale assembly of the giantPleurodeles waltlgenome.</title>
        <authorList>
            <person name="Brown T."/>
            <person name="Elewa A."/>
            <person name="Iarovenko S."/>
            <person name="Subramanian E."/>
            <person name="Araus A.J."/>
            <person name="Petzold A."/>
            <person name="Susuki M."/>
            <person name="Suzuki K.-i.T."/>
            <person name="Hayashi T."/>
            <person name="Toyoda A."/>
            <person name="Oliveira C."/>
            <person name="Osipova E."/>
            <person name="Leigh N.D."/>
            <person name="Simon A."/>
            <person name="Yun M.H."/>
        </authorList>
    </citation>
    <scope>NUCLEOTIDE SEQUENCE</scope>
    <source>
        <strain evidence="1">20211129_DDA</strain>
        <tissue evidence="1">Liver</tissue>
    </source>
</reference>
<proteinExistence type="predicted"/>
<evidence type="ECO:0000313" key="2">
    <source>
        <dbReference type="Proteomes" id="UP001066276"/>
    </source>
</evidence>
<dbReference type="AlphaFoldDB" id="A0AAV7RIT8"/>
<name>A0AAV7RIT8_PLEWA</name>
<dbReference type="Proteomes" id="UP001066276">
    <property type="component" value="Chromosome 5"/>
</dbReference>